<dbReference type="EMBL" id="RRYP01005587">
    <property type="protein sequence ID" value="TNV81899.1"/>
    <property type="molecule type" value="Genomic_DNA"/>
</dbReference>
<accession>A0A8J8NWI1</accession>
<proteinExistence type="predicted"/>
<name>A0A8J8NWI1_HALGN</name>
<reference evidence="1" key="1">
    <citation type="submission" date="2019-06" db="EMBL/GenBank/DDBJ databases">
        <authorList>
            <person name="Zheng W."/>
        </authorList>
    </citation>
    <scope>NUCLEOTIDE SEQUENCE</scope>
    <source>
        <strain evidence="1">QDHG01</strain>
    </source>
</reference>
<keyword evidence="2" id="KW-1185">Reference proteome</keyword>
<evidence type="ECO:0000313" key="1">
    <source>
        <dbReference type="EMBL" id="TNV81899.1"/>
    </source>
</evidence>
<comment type="caution">
    <text evidence="1">The sequence shown here is derived from an EMBL/GenBank/DDBJ whole genome shotgun (WGS) entry which is preliminary data.</text>
</comment>
<dbReference type="Proteomes" id="UP000785679">
    <property type="component" value="Unassembled WGS sequence"/>
</dbReference>
<protein>
    <submittedName>
        <fullName evidence="1">Uncharacterized protein</fullName>
    </submittedName>
</protein>
<organism evidence="1 2">
    <name type="scientific">Halteria grandinella</name>
    <dbReference type="NCBI Taxonomy" id="5974"/>
    <lineage>
        <taxon>Eukaryota</taxon>
        <taxon>Sar</taxon>
        <taxon>Alveolata</taxon>
        <taxon>Ciliophora</taxon>
        <taxon>Intramacronucleata</taxon>
        <taxon>Spirotrichea</taxon>
        <taxon>Stichotrichia</taxon>
        <taxon>Sporadotrichida</taxon>
        <taxon>Halteriidae</taxon>
        <taxon>Halteria</taxon>
    </lineage>
</organism>
<sequence>MIQEKQLKVTEIQVPFQAYHLDKVKNLRHLLNAFHENLTTLSIEEDYFTDIVKPIDLSMDFPVNTINLNIWHDTFFTRYNFSGQSLSAPNLSIQCSKPLLILPHLKHFNARKTLSLTVDVKSFDQLLKHFDKYPESDRLRQVDKVLIQERYEDPIVITGQQREAMDRLRMTIRKSERRERGRLDVAKELPMMHHFYGQSSKIIEMDLKGKAIITIRDVIDHLKAEILSKHQVVLYEINPQSITKNIEQSKAELIELIDKIAHLEPEFCIKRVDLSCRTTDGKGYLNVVIELEDTVRQNFELVFTVNDLPESTLLSWDISSFIKNLPQLKHIQTFGIDCRADKHLVLNKMTELTNAIVKDRGQQLKKFGFQFMEDIPQSKRGQWVYKSKEFKEYEEGLEELKENIVNHCSNLEKVFLSNNDKPNLLSSLGQFSLGSTLPNLNILKLPRSFDDFDPFAEELNKHPDAKLNPNLTTILVRNMLRPHVHLSGKIFKTLACSLKDHVNSGQKIVIQSGDDEIDVDEYAEIAELCEPMVEVDCRTITFALSQDKYPNELKRWQRIAQVMEDVKRKY</sequence>
<gene>
    <name evidence="1" type="ORF">FGO68_gene4487</name>
</gene>
<evidence type="ECO:0000313" key="2">
    <source>
        <dbReference type="Proteomes" id="UP000785679"/>
    </source>
</evidence>
<dbReference type="AlphaFoldDB" id="A0A8J8NWI1"/>